<feature type="transmembrane region" description="Helical" evidence="1">
    <location>
        <begin position="280"/>
        <end position="300"/>
    </location>
</feature>
<dbReference type="InterPro" id="IPR031383">
    <property type="entry name" value="Ycf90"/>
</dbReference>
<protein>
    <submittedName>
        <fullName evidence="2">Uncharacterized protein</fullName>
    </submittedName>
</protein>
<keyword evidence="1" id="KW-0812">Transmembrane</keyword>
<gene>
    <name evidence="2" type="primary">ycf90</name>
</gene>
<reference evidence="2" key="1">
    <citation type="journal article" date="2014" name="Genome Biol. Evol.">
        <title>Serial gene losses and foreign DNA underlie size and sequence variation in the plastid genomes of diatoms.</title>
        <authorList>
            <person name="Ruck E.C."/>
            <person name="Nakov T."/>
            <person name="Jansen R.K."/>
            <person name="Theriot E.C."/>
            <person name="Alverson A.J."/>
        </authorList>
    </citation>
    <scope>NUCLEOTIDE SEQUENCE</scope>
    <source>
        <strain evidence="2">Ccmp1856</strain>
    </source>
</reference>
<evidence type="ECO:0000256" key="1">
    <source>
        <dbReference type="SAM" id="Phobius"/>
    </source>
</evidence>
<dbReference type="EMBL" id="KC509524">
    <property type="protein sequence ID" value="AGH28866.1"/>
    <property type="molecule type" value="Genomic_DNA"/>
</dbReference>
<keyword evidence="2" id="KW-0150">Chloroplast</keyword>
<keyword evidence="2" id="KW-0934">Plastid</keyword>
<evidence type="ECO:0000313" key="2">
    <source>
        <dbReference type="EMBL" id="AGH28866.1"/>
    </source>
</evidence>
<sequence>MMDFDILGFLGLGTKQIYYYAETRRVYTFNEQDLFRIMGMLCFFRVFYFKFNRQFSILRSVKMGIVGFICCAAYHDVITQTVNGYGKMLRDVDWTYGLWHSSYHKSFTILPYLQNNYFTLPRYGQLDFNWIPNLTFTDLTRLSWWEIPELVVTSIVTLVHYLLKWTHLDGIEKYFAFIYNLIFREIIDYKSIIDFVYYFEKYFGWNSFRNMVTYGFLIRVSREFLPYPVRWHWAHASVLELVNRHWINFGLSLSRTTYDMPTSSPERLAVQGLVSAHMSLTVAMIIFMMLHAVFLQYYFLPFVTESAELHSGNKLRGNHPEDGGYACWQDLPWSTRPLYKVWWGWLGKSKDDWEKQRKNKRKKRN</sequence>
<dbReference type="AlphaFoldDB" id="A0A023HAW3"/>
<geneLocation type="chloroplast" evidence="2"/>
<accession>A0A023HAW3</accession>
<organism evidence="2">
    <name type="scientific">Leptocylindrus danicus</name>
    <dbReference type="NCBI Taxonomy" id="163516"/>
    <lineage>
        <taxon>Eukaryota</taxon>
        <taxon>Sar</taxon>
        <taxon>Stramenopiles</taxon>
        <taxon>Ochrophyta</taxon>
        <taxon>Bacillariophyta</taxon>
        <taxon>Coscinodiscophyceae</taxon>
        <taxon>Chaetocerotophycidae</taxon>
        <taxon>Leptocylindrales</taxon>
        <taxon>Leptocylindraceae</taxon>
        <taxon>Leptocylindrus</taxon>
    </lineage>
</organism>
<proteinExistence type="predicted"/>
<keyword evidence="1" id="KW-0472">Membrane</keyword>
<dbReference type="Pfam" id="PF17088">
    <property type="entry name" value="YCF90"/>
    <property type="match status" value="1"/>
</dbReference>
<keyword evidence="1" id="KW-1133">Transmembrane helix</keyword>
<dbReference type="GeneID" id="19740387"/>
<name>A0A023HAW3_9STRA</name>
<dbReference type="RefSeq" id="YP_009029335.1">
    <property type="nucleotide sequence ID" value="NC_024084.1"/>
</dbReference>